<evidence type="ECO:0000259" key="1">
    <source>
        <dbReference type="Pfam" id="PF04773"/>
    </source>
</evidence>
<feature type="domain" description="Protein FecR C-terminal" evidence="2">
    <location>
        <begin position="270"/>
        <end position="338"/>
    </location>
</feature>
<organism evidence="3 4">
    <name type="scientific">Mucilaginibacter jinjuensis</name>
    <dbReference type="NCBI Taxonomy" id="1176721"/>
    <lineage>
        <taxon>Bacteria</taxon>
        <taxon>Pseudomonadati</taxon>
        <taxon>Bacteroidota</taxon>
        <taxon>Sphingobacteriia</taxon>
        <taxon>Sphingobacteriales</taxon>
        <taxon>Sphingobacteriaceae</taxon>
        <taxon>Mucilaginibacter</taxon>
    </lineage>
</organism>
<dbReference type="RefSeq" id="WP_273628641.1">
    <property type="nucleotide sequence ID" value="NZ_CP117167.1"/>
</dbReference>
<gene>
    <name evidence="3" type="ORF">PQO05_17085</name>
</gene>
<dbReference type="EMBL" id="CP117167">
    <property type="protein sequence ID" value="WCT10453.1"/>
    <property type="molecule type" value="Genomic_DNA"/>
</dbReference>
<dbReference type="Proteomes" id="UP001216139">
    <property type="component" value="Chromosome"/>
</dbReference>
<accession>A0ABY7T2H1</accession>
<dbReference type="Gene3D" id="2.60.120.1440">
    <property type="match status" value="1"/>
</dbReference>
<dbReference type="PANTHER" id="PTHR30273">
    <property type="entry name" value="PERIPLASMIC SIGNAL SENSOR AND SIGMA FACTOR ACTIVATOR FECR-RELATED"/>
    <property type="match status" value="1"/>
</dbReference>
<evidence type="ECO:0000313" key="4">
    <source>
        <dbReference type="Proteomes" id="UP001216139"/>
    </source>
</evidence>
<dbReference type="InterPro" id="IPR032508">
    <property type="entry name" value="FecR_C"/>
</dbReference>
<name>A0ABY7T2H1_9SPHI</name>
<proteinExistence type="predicted"/>
<dbReference type="PIRSF" id="PIRSF018266">
    <property type="entry name" value="FecR"/>
    <property type="match status" value="1"/>
</dbReference>
<reference evidence="3 4" key="1">
    <citation type="submission" date="2023-02" db="EMBL/GenBank/DDBJ databases">
        <title>Genome sequence of Mucilaginibacter jinjuensis strain KACC 16571.</title>
        <authorList>
            <person name="Kim S."/>
            <person name="Heo J."/>
            <person name="Kwon S.-W."/>
        </authorList>
    </citation>
    <scope>NUCLEOTIDE SEQUENCE [LARGE SCALE GENOMIC DNA]</scope>
    <source>
        <strain evidence="3 4">KACC 16571</strain>
    </source>
</reference>
<keyword evidence="4" id="KW-1185">Reference proteome</keyword>
<dbReference type="Pfam" id="PF16344">
    <property type="entry name" value="FecR_C"/>
    <property type="match status" value="1"/>
</dbReference>
<dbReference type="InterPro" id="IPR006860">
    <property type="entry name" value="FecR"/>
</dbReference>
<dbReference type="Gene3D" id="3.55.50.30">
    <property type="match status" value="1"/>
</dbReference>
<evidence type="ECO:0000259" key="2">
    <source>
        <dbReference type="Pfam" id="PF16344"/>
    </source>
</evidence>
<dbReference type="InterPro" id="IPR012373">
    <property type="entry name" value="Ferrdict_sens_TM"/>
</dbReference>
<feature type="domain" description="FecR protein" evidence="1">
    <location>
        <begin position="127"/>
        <end position="219"/>
    </location>
</feature>
<dbReference type="Pfam" id="PF04773">
    <property type="entry name" value="FecR"/>
    <property type="match status" value="1"/>
</dbReference>
<sequence>MIEDRFTELLAKKLTGEISPEESQEFNSLLISNEGYRKEYESLKTYWQQDEEPQNNIAGIFEDIKRRTDIHEREEQEKVKIYQLKKQNNWLRGVAATAAVLLLSFGAYKLLNKNTSATAYAALKQLHTPSRITSHLILADGTQVTLNSESSIKYPASFDGKTREVYLNGEAYFDVKHDAQHPFIVHTSKFNIRVLGTAFDVKSYDNDAVKEATLIRGSIRVTFPNQPNTAVMLKPTDKLLMQNDQYQLTKQTYYNQPGGDIVETAWLSNKLSFKNQPFDQLANTLSRRFGIAIKFDNNNLKNSTFTGDYDREDLNQVLLSLQTVKPFHYRIKGNSVVIY</sequence>
<evidence type="ECO:0000313" key="3">
    <source>
        <dbReference type="EMBL" id="WCT10453.1"/>
    </source>
</evidence>
<dbReference type="PANTHER" id="PTHR30273:SF2">
    <property type="entry name" value="PROTEIN FECR"/>
    <property type="match status" value="1"/>
</dbReference>
<protein>
    <submittedName>
        <fullName evidence="3">DUF4974 domain-containing protein</fullName>
    </submittedName>
</protein>